<gene>
    <name evidence="2" type="ORF">EVAR_100118_1</name>
</gene>
<proteinExistence type="predicted"/>
<dbReference type="EMBL" id="BGZK01002951">
    <property type="protein sequence ID" value="GBP97535.1"/>
    <property type="molecule type" value="Genomic_DNA"/>
</dbReference>
<evidence type="ECO:0000256" key="1">
    <source>
        <dbReference type="SAM" id="MobiDB-lite"/>
    </source>
</evidence>
<evidence type="ECO:0000313" key="3">
    <source>
        <dbReference type="Proteomes" id="UP000299102"/>
    </source>
</evidence>
<sequence>MHSLFYDVIEVNSVRKIHRRIKSSRSSSPEYAGTTAGGGGRGAPSRRLRRADCEVSAAHFRLDAAKSLNRYFLNKNVRMGGTLNPPIFLRFISKVSSDFLKLAILISLRITTEKGGRPAAVHNDMSIARAPPSALLMWAR</sequence>
<name>A0A4C2AEY4_EUMVA</name>
<feature type="compositionally biased region" description="Low complexity" evidence="1">
    <location>
        <begin position="24"/>
        <end position="34"/>
    </location>
</feature>
<reference evidence="2 3" key="1">
    <citation type="journal article" date="2019" name="Commun. Biol.">
        <title>The bagworm genome reveals a unique fibroin gene that provides high tensile strength.</title>
        <authorList>
            <person name="Kono N."/>
            <person name="Nakamura H."/>
            <person name="Ohtoshi R."/>
            <person name="Tomita M."/>
            <person name="Numata K."/>
            <person name="Arakawa K."/>
        </authorList>
    </citation>
    <scope>NUCLEOTIDE SEQUENCE [LARGE SCALE GENOMIC DNA]</scope>
</reference>
<organism evidence="2 3">
    <name type="scientific">Eumeta variegata</name>
    <name type="common">Bagworm moth</name>
    <name type="synonym">Eumeta japonica</name>
    <dbReference type="NCBI Taxonomy" id="151549"/>
    <lineage>
        <taxon>Eukaryota</taxon>
        <taxon>Metazoa</taxon>
        <taxon>Ecdysozoa</taxon>
        <taxon>Arthropoda</taxon>
        <taxon>Hexapoda</taxon>
        <taxon>Insecta</taxon>
        <taxon>Pterygota</taxon>
        <taxon>Neoptera</taxon>
        <taxon>Endopterygota</taxon>
        <taxon>Lepidoptera</taxon>
        <taxon>Glossata</taxon>
        <taxon>Ditrysia</taxon>
        <taxon>Tineoidea</taxon>
        <taxon>Psychidae</taxon>
        <taxon>Oiketicinae</taxon>
        <taxon>Eumeta</taxon>
    </lineage>
</organism>
<accession>A0A4C2AEY4</accession>
<comment type="caution">
    <text evidence="2">The sequence shown here is derived from an EMBL/GenBank/DDBJ whole genome shotgun (WGS) entry which is preliminary data.</text>
</comment>
<keyword evidence="3" id="KW-1185">Reference proteome</keyword>
<protein>
    <submittedName>
        <fullName evidence="2">Uncharacterized protein</fullName>
    </submittedName>
</protein>
<feature type="region of interest" description="Disordered" evidence="1">
    <location>
        <begin position="20"/>
        <end position="47"/>
    </location>
</feature>
<evidence type="ECO:0000313" key="2">
    <source>
        <dbReference type="EMBL" id="GBP97535.1"/>
    </source>
</evidence>
<dbReference type="AlphaFoldDB" id="A0A4C2AEY4"/>
<dbReference type="Proteomes" id="UP000299102">
    <property type="component" value="Unassembled WGS sequence"/>
</dbReference>